<protein>
    <recommendedName>
        <fullName evidence="9 10">Protein translocase subunit SecY</fullName>
    </recommendedName>
</protein>
<feature type="transmembrane region" description="Helical" evidence="10">
    <location>
        <begin position="21"/>
        <end position="42"/>
    </location>
</feature>
<comment type="subcellular location">
    <subcellularLocation>
        <location evidence="10">Cell membrane</location>
        <topology evidence="10">Multi-pass membrane protein</topology>
    </subcellularLocation>
    <subcellularLocation>
        <location evidence="1 12">Membrane</location>
        <topology evidence="1 12">Multi-pass membrane protein</topology>
    </subcellularLocation>
</comment>
<keyword evidence="15" id="KW-1185">Reference proteome</keyword>
<dbReference type="InterPro" id="IPR030659">
    <property type="entry name" value="SecY_CS"/>
</dbReference>
<evidence type="ECO:0000313" key="14">
    <source>
        <dbReference type="EMBL" id="QNR23356.1"/>
    </source>
</evidence>
<keyword evidence="8 10" id="KW-0472">Membrane</keyword>
<evidence type="ECO:0000256" key="7">
    <source>
        <dbReference type="ARBA" id="ARBA00023010"/>
    </source>
</evidence>
<dbReference type="NCBIfam" id="TIGR00967">
    <property type="entry name" value="3a0501s007"/>
    <property type="match status" value="1"/>
</dbReference>
<comment type="subunit">
    <text evidence="10">Component of the Sec protein translocase complex. Heterotrimer consisting of SecY, SecE and SecG subunits. The heterotrimers can form oligomers, although 1 heterotrimer is thought to be able to translocate proteins. Interacts with the ribosome. Interacts with SecDF, and other proteins may be involved. Interacts with SecA.</text>
</comment>
<evidence type="ECO:0000256" key="2">
    <source>
        <dbReference type="ARBA" id="ARBA00005751"/>
    </source>
</evidence>
<feature type="transmembrane region" description="Helical" evidence="10">
    <location>
        <begin position="267"/>
        <end position="293"/>
    </location>
</feature>
<dbReference type="EMBL" id="CP060139">
    <property type="protein sequence ID" value="QNR23356.1"/>
    <property type="molecule type" value="Genomic_DNA"/>
</dbReference>
<feature type="transmembrane region" description="Helical" evidence="10">
    <location>
        <begin position="117"/>
        <end position="139"/>
    </location>
</feature>
<comment type="similarity">
    <text evidence="2 10 13">Belongs to the SecY/SEC61-alpha family.</text>
</comment>
<name>A0A7H0VCA8_9FLAO</name>
<evidence type="ECO:0000313" key="15">
    <source>
        <dbReference type="Proteomes" id="UP000516305"/>
    </source>
</evidence>
<keyword evidence="4 10" id="KW-0812">Transmembrane</keyword>
<evidence type="ECO:0000256" key="13">
    <source>
        <dbReference type="RuleBase" id="RU004349"/>
    </source>
</evidence>
<evidence type="ECO:0000256" key="8">
    <source>
        <dbReference type="ARBA" id="ARBA00023136"/>
    </source>
</evidence>
<evidence type="ECO:0000256" key="9">
    <source>
        <dbReference type="ARBA" id="ARBA00039733"/>
    </source>
</evidence>
<dbReference type="Proteomes" id="UP000516305">
    <property type="component" value="Chromosome"/>
</dbReference>
<feature type="transmembrane region" description="Helical" evidence="10">
    <location>
        <begin position="151"/>
        <end position="169"/>
    </location>
</feature>
<dbReference type="PRINTS" id="PR00303">
    <property type="entry name" value="SECYTRNLCASE"/>
</dbReference>
<sequence>MKRFIDTIKNIWAIQELREKILLTLGLLLIYRLGSNVVLPGVNTETLTSLQSQADGGLIGILNAFTGGAFANASILALGIMPYISASIVIQLLGMAVPTIQKMQKEGESGRRKLNQITRILTIGITMAQAPGYVANLMAQGVETTVSGQTFWLLSIVVLTAGTIFAMWLGERITDKGIGNGISLLIMVGIIASLPQAFLQELVSKLERSGGGMVLFVVEIAALIIVILLAVALVQAVRRVPVQYAKRTTGGRTFTGNMARQYIPLKVNASGVMPIIFAQAIMFIPVTILSYTAAGEDASGGWLITAFSDIQGFWYNFVFAVLIILFTYFYTAIQVNTNQMAEDLKRNGGFIPGIKPGKSTAEFLDTVLSRITLPGSIFLAILAILPAFAMIAGVNTQFAYFYGGTSLLIMVGVVLDTLQQIESYLLNRHYDGLMKNGKLKGRAVSAF</sequence>
<feature type="transmembrane region" description="Helical" evidence="10">
    <location>
        <begin position="313"/>
        <end position="333"/>
    </location>
</feature>
<reference evidence="14 15" key="1">
    <citation type="submission" date="2020-08" db="EMBL/GenBank/DDBJ databases">
        <title>Croceimicrobium hydrocarbonivorans gen. nov., sp. nov., a novel marine bacterium isolated from a bacterial consortium that degrades polyethylene terephthalate.</title>
        <authorList>
            <person name="Liu R."/>
        </authorList>
    </citation>
    <scope>NUCLEOTIDE SEQUENCE [LARGE SCALE GENOMIC DNA]</scope>
    <source>
        <strain evidence="14 15">A20-9</strain>
    </source>
</reference>
<dbReference type="GO" id="GO:0043952">
    <property type="term" value="P:protein transport by the Sec complex"/>
    <property type="evidence" value="ECO:0007669"/>
    <property type="project" value="UniProtKB-UniRule"/>
</dbReference>
<evidence type="ECO:0000256" key="3">
    <source>
        <dbReference type="ARBA" id="ARBA00022448"/>
    </source>
</evidence>
<evidence type="ECO:0000256" key="6">
    <source>
        <dbReference type="ARBA" id="ARBA00022989"/>
    </source>
</evidence>
<dbReference type="InterPro" id="IPR026593">
    <property type="entry name" value="SecY"/>
</dbReference>
<gene>
    <name evidence="10 14" type="primary">secY</name>
    <name evidence="14" type="ORF">H4K34_13345</name>
</gene>
<feature type="transmembrane region" description="Helical" evidence="10">
    <location>
        <begin position="371"/>
        <end position="392"/>
    </location>
</feature>
<dbReference type="HAMAP" id="MF_01465">
    <property type="entry name" value="SecY"/>
    <property type="match status" value="1"/>
</dbReference>
<dbReference type="GO" id="GO:0006605">
    <property type="term" value="P:protein targeting"/>
    <property type="evidence" value="ECO:0007669"/>
    <property type="project" value="UniProtKB-UniRule"/>
</dbReference>
<comment type="function">
    <text evidence="10 11">The central subunit of the protein translocation channel SecYEG. Consists of two halves formed by TMs 1-5 and 6-10. These two domains form a lateral gate at the front which open onto the bilayer between TMs 2 and 7, and are clamped together by SecE at the back. The channel is closed by both a pore ring composed of hydrophobic SecY resides and a short helix (helix 2A) on the extracellular side of the membrane which forms a plug. The plug probably moves laterally to allow the channel to open. The ring and the pore may move independently.</text>
</comment>
<dbReference type="Gene3D" id="1.10.3370.10">
    <property type="entry name" value="SecY subunit domain"/>
    <property type="match status" value="1"/>
</dbReference>
<dbReference type="InterPro" id="IPR002208">
    <property type="entry name" value="SecY/SEC61-alpha"/>
</dbReference>
<dbReference type="PIRSF" id="PIRSF004557">
    <property type="entry name" value="SecY"/>
    <property type="match status" value="1"/>
</dbReference>
<evidence type="ECO:0000256" key="10">
    <source>
        <dbReference type="HAMAP-Rule" id="MF_01465"/>
    </source>
</evidence>
<dbReference type="RefSeq" id="WP_210757886.1">
    <property type="nucleotide sequence ID" value="NZ_CP060139.1"/>
</dbReference>
<dbReference type="AlphaFoldDB" id="A0A7H0VCA8"/>
<feature type="transmembrane region" description="Helical" evidence="10">
    <location>
        <begin position="211"/>
        <end position="237"/>
    </location>
</feature>
<dbReference type="GO" id="GO:0065002">
    <property type="term" value="P:intracellular protein transmembrane transport"/>
    <property type="evidence" value="ECO:0007669"/>
    <property type="project" value="UniProtKB-UniRule"/>
</dbReference>
<keyword evidence="7 10" id="KW-0811">Translocation</keyword>
<evidence type="ECO:0000256" key="4">
    <source>
        <dbReference type="ARBA" id="ARBA00022692"/>
    </source>
</evidence>
<dbReference type="Pfam" id="PF00344">
    <property type="entry name" value="SecY"/>
    <property type="match status" value="1"/>
</dbReference>
<feature type="transmembrane region" description="Helical" evidence="10">
    <location>
        <begin position="181"/>
        <end position="199"/>
    </location>
</feature>
<proteinExistence type="inferred from homology"/>
<evidence type="ECO:0000256" key="11">
    <source>
        <dbReference type="RuleBase" id="RU000537"/>
    </source>
</evidence>
<dbReference type="InterPro" id="IPR023201">
    <property type="entry name" value="SecY_dom_sf"/>
</dbReference>
<dbReference type="PROSITE" id="PS00756">
    <property type="entry name" value="SECY_2"/>
    <property type="match status" value="1"/>
</dbReference>
<evidence type="ECO:0000256" key="5">
    <source>
        <dbReference type="ARBA" id="ARBA00022927"/>
    </source>
</evidence>
<evidence type="ECO:0000256" key="1">
    <source>
        <dbReference type="ARBA" id="ARBA00004141"/>
    </source>
</evidence>
<keyword evidence="5 10" id="KW-0653">Protein transport</keyword>
<dbReference type="SUPFAM" id="SSF103491">
    <property type="entry name" value="Preprotein translocase SecY subunit"/>
    <property type="match status" value="1"/>
</dbReference>
<organism evidence="14 15">
    <name type="scientific">Croceimicrobium hydrocarbonivorans</name>
    <dbReference type="NCBI Taxonomy" id="2761580"/>
    <lineage>
        <taxon>Bacteria</taxon>
        <taxon>Pseudomonadati</taxon>
        <taxon>Bacteroidota</taxon>
        <taxon>Flavobacteriia</taxon>
        <taxon>Flavobacteriales</taxon>
        <taxon>Owenweeksiaceae</taxon>
        <taxon>Croceimicrobium</taxon>
    </lineage>
</organism>
<dbReference type="GO" id="GO:0005886">
    <property type="term" value="C:plasma membrane"/>
    <property type="evidence" value="ECO:0007669"/>
    <property type="project" value="UniProtKB-SubCell"/>
</dbReference>
<dbReference type="KEGG" id="chyd:H4K34_13345"/>
<dbReference type="PROSITE" id="PS00755">
    <property type="entry name" value="SECY_1"/>
    <property type="match status" value="1"/>
</dbReference>
<keyword evidence="10" id="KW-1003">Cell membrane</keyword>
<feature type="transmembrane region" description="Helical" evidence="10">
    <location>
        <begin position="398"/>
        <end position="418"/>
    </location>
</feature>
<accession>A0A7H0VCA8</accession>
<keyword evidence="6 10" id="KW-1133">Transmembrane helix</keyword>
<evidence type="ECO:0000256" key="12">
    <source>
        <dbReference type="RuleBase" id="RU003484"/>
    </source>
</evidence>
<dbReference type="PANTHER" id="PTHR10906">
    <property type="entry name" value="SECY/SEC61-ALPHA FAMILY MEMBER"/>
    <property type="match status" value="1"/>
</dbReference>
<dbReference type="FunFam" id="1.10.3370.10:FF:000001">
    <property type="entry name" value="Preprotein translocase subunit SecY"/>
    <property type="match status" value="1"/>
</dbReference>
<keyword evidence="3 10" id="KW-0813">Transport</keyword>
<feature type="transmembrane region" description="Helical" evidence="10">
    <location>
        <begin position="75"/>
        <end position="97"/>
    </location>
</feature>